<dbReference type="GO" id="GO:0043025">
    <property type="term" value="C:neuronal cell body"/>
    <property type="evidence" value="ECO:0007669"/>
    <property type="project" value="TreeGrafter"/>
</dbReference>
<feature type="chain" id="PRO_5029484570" evidence="7">
    <location>
        <begin position="37"/>
        <end position="786"/>
    </location>
</feature>
<gene>
    <name evidence="9" type="primary">Brinp2</name>
    <name evidence="9" type="ORF">DYACAS_R03734</name>
</gene>
<feature type="signal peptide" evidence="7">
    <location>
        <begin position="1"/>
        <end position="36"/>
    </location>
</feature>
<dbReference type="EMBL" id="VYXC01004913">
    <property type="protein sequence ID" value="NWU23633.1"/>
    <property type="molecule type" value="Genomic_DNA"/>
</dbReference>
<dbReference type="InterPro" id="IPR057450">
    <property type="entry name" value="BRINP_EGF"/>
</dbReference>
<keyword evidence="10" id="KW-1185">Reference proteome</keyword>
<dbReference type="SUPFAM" id="SSF57184">
    <property type="entry name" value="Growth factor receptor domain"/>
    <property type="match status" value="1"/>
</dbReference>
<dbReference type="GO" id="GO:0030425">
    <property type="term" value="C:dendrite"/>
    <property type="evidence" value="ECO:0007669"/>
    <property type="project" value="TreeGrafter"/>
</dbReference>
<accession>A0A7K5V3N9</accession>
<reference evidence="9 10" key="1">
    <citation type="submission" date="2019-09" db="EMBL/GenBank/DDBJ databases">
        <title>Bird 10,000 Genomes (B10K) Project - Family phase.</title>
        <authorList>
            <person name="Zhang G."/>
        </authorList>
    </citation>
    <scope>NUCLEOTIDE SEQUENCE [LARGE SCALE GENOMIC DNA]</scope>
    <source>
        <strain evidence="9">B10K-DU-001-71</strain>
        <tissue evidence="9">Muscle</tissue>
    </source>
</reference>
<dbReference type="PROSITE" id="PS51257">
    <property type="entry name" value="PROKAR_LIPOPROTEIN"/>
    <property type="match status" value="1"/>
</dbReference>
<feature type="domain" description="MACPF" evidence="8">
    <location>
        <begin position="98"/>
        <end position="284"/>
    </location>
</feature>
<dbReference type="PANTHER" id="PTHR15564:SF8">
    <property type="entry name" value="BMP_RETINOIC ACID-INDUCIBLE NEURAL-SPECIFIC PROTEIN 2"/>
    <property type="match status" value="1"/>
</dbReference>
<comment type="similarity">
    <text evidence="1">Belongs to the BRINP family.</text>
</comment>
<dbReference type="GO" id="GO:0007399">
    <property type="term" value="P:nervous system development"/>
    <property type="evidence" value="ECO:0007669"/>
    <property type="project" value="TreeGrafter"/>
</dbReference>
<dbReference type="PANTHER" id="PTHR15564">
    <property type="entry name" value="MACPF DOMAIN-CONTAINING PROTEIN"/>
    <property type="match status" value="1"/>
</dbReference>
<dbReference type="InterPro" id="IPR009030">
    <property type="entry name" value="Growth_fac_rcpt_cys_sf"/>
</dbReference>
<dbReference type="Pfam" id="PF25415">
    <property type="entry name" value="EGF_BRNP1-3"/>
    <property type="match status" value="1"/>
</dbReference>
<dbReference type="InterPro" id="IPR057671">
    <property type="entry name" value="BRINP_C"/>
</dbReference>
<dbReference type="AlphaFoldDB" id="A0A7K5V3N9"/>
<keyword evidence="4" id="KW-0325">Glycoprotein</keyword>
<feature type="compositionally biased region" description="Low complexity" evidence="6">
    <location>
        <begin position="49"/>
        <end position="59"/>
    </location>
</feature>
<evidence type="ECO:0000256" key="3">
    <source>
        <dbReference type="ARBA" id="ARBA00022810"/>
    </source>
</evidence>
<protein>
    <submittedName>
        <fullName evidence="9">BRNP2 protein</fullName>
    </submittedName>
</protein>
<keyword evidence="2 7" id="KW-0732">Signal</keyword>
<evidence type="ECO:0000256" key="6">
    <source>
        <dbReference type="SAM" id="MobiDB-lite"/>
    </source>
</evidence>
<evidence type="ECO:0000256" key="1">
    <source>
        <dbReference type="ARBA" id="ARBA00010360"/>
    </source>
</evidence>
<evidence type="ECO:0000256" key="5">
    <source>
        <dbReference type="ARBA" id="ARBA00023306"/>
    </source>
</evidence>
<dbReference type="GO" id="GO:0005737">
    <property type="term" value="C:cytoplasm"/>
    <property type="evidence" value="ECO:0007669"/>
    <property type="project" value="TreeGrafter"/>
</dbReference>
<dbReference type="Pfam" id="PF19052">
    <property type="entry name" value="BRINP_C"/>
    <property type="match status" value="1"/>
</dbReference>
<dbReference type="InterPro" id="IPR020864">
    <property type="entry name" value="MACPF"/>
</dbReference>
<evidence type="ECO:0000259" key="8">
    <source>
        <dbReference type="SMART" id="SM00457"/>
    </source>
</evidence>
<dbReference type="Proteomes" id="UP000584415">
    <property type="component" value="Unassembled WGS sequence"/>
</dbReference>
<dbReference type="GO" id="GO:0071300">
    <property type="term" value="P:cellular response to retinoic acid"/>
    <property type="evidence" value="ECO:0007669"/>
    <property type="project" value="TreeGrafter"/>
</dbReference>
<dbReference type="GO" id="GO:0045930">
    <property type="term" value="P:negative regulation of mitotic cell cycle"/>
    <property type="evidence" value="ECO:0007669"/>
    <property type="project" value="InterPro"/>
</dbReference>
<proteinExistence type="inferred from homology"/>
<feature type="non-terminal residue" evidence="9">
    <location>
        <position position="1"/>
    </location>
</feature>
<keyword evidence="5" id="KW-0131">Cell cycle</keyword>
<evidence type="ECO:0000256" key="7">
    <source>
        <dbReference type="SAM" id="SignalP"/>
    </source>
</evidence>
<sequence>MGRQDLPRADGPPPMLPWPLALLALSACCRWGVAGGATAPQGHAAPATPSSSSSSSSPSVRAPLDWLLTDRGPFYRAQEYVDFMERYRQGFTTRYRIYREFARWKVNNLALERKDFFSLPLPLAPEFIRNIRLLGRRPSPQQITESLIKKYGTHFLLAATLGGEESLTIFVDKRKLSRRAEPAGAAGNSSGVSLETLHQLAASYFIDRDSTLRRLHHIQIATAAIKVTETRTGPLGCSNYDNLDSVSSVLVQSPENKVQLQGLQTVLPSYLRERFVAAALSYIACGSAGELLCRRSDCRCQCPPAFPRCDCPEADIQALESSLAQLGRAWESHHSQFEESEEFQALVKRLPTDRFLNRTAISHFWAMDLDVQHRYQQLGSGLKLLSRKTYRLIRRLFNLSKRCHRQPRFKLPKERSLPYWWSRAQSLLYCSETAVPGTFLEESHSCSCPSEQPSCQGSIPCALGEGPACASCADDNSTRCGTCNHGYVLAQGFCRPEVADSLEHYLGLETDLQDLELKYLLQKRDSRIEVHSIFISNDMRLGSWFDPSWRKRMLLTLKSNKYKPGLVHVMLALSLQICLTKNSTLEPVMAIYVNPFGGSHSESWFMPVNEGSFPDWERTTVDASAQCQNWTITLGNKWKTFFETVHVYLRSRIKSLDDSSNETIYYEPLEMSDPSKNLGYMKINSLQVFGYSLPFEPDAIRDLILQLDYPYTQGSQDSAMLQLLEIRDRVNRLSPPGKIRLDLFTCLLRHRLKLANNEVARIQSSLRAFNAKLPNALEQETGKLCS</sequence>
<evidence type="ECO:0000313" key="10">
    <source>
        <dbReference type="Proteomes" id="UP000584415"/>
    </source>
</evidence>
<name>A0A7K5V3N9_9CORV</name>
<evidence type="ECO:0000256" key="2">
    <source>
        <dbReference type="ARBA" id="ARBA00022729"/>
    </source>
</evidence>
<organism evidence="9 10">
    <name type="scientific">Platysteira castanea</name>
    <dbReference type="NCBI Taxonomy" id="1160851"/>
    <lineage>
        <taxon>Eukaryota</taxon>
        <taxon>Metazoa</taxon>
        <taxon>Chordata</taxon>
        <taxon>Craniata</taxon>
        <taxon>Vertebrata</taxon>
        <taxon>Euteleostomi</taxon>
        <taxon>Archelosauria</taxon>
        <taxon>Archosauria</taxon>
        <taxon>Dinosauria</taxon>
        <taxon>Saurischia</taxon>
        <taxon>Theropoda</taxon>
        <taxon>Coelurosauria</taxon>
        <taxon>Aves</taxon>
        <taxon>Neognathae</taxon>
        <taxon>Neoaves</taxon>
        <taxon>Telluraves</taxon>
        <taxon>Australaves</taxon>
        <taxon>Passeriformes</taxon>
        <taxon>Corvoidea</taxon>
        <taxon>Platysteiridae</taxon>
        <taxon>Platysteira</taxon>
    </lineage>
</organism>
<feature type="region of interest" description="Disordered" evidence="6">
    <location>
        <begin position="39"/>
        <end position="59"/>
    </location>
</feature>
<evidence type="ECO:0000313" key="9">
    <source>
        <dbReference type="EMBL" id="NWU23633.1"/>
    </source>
</evidence>
<dbReference type="Pfam" id="PF01823">
    <property type="entry name" value="MACPF"/>
    <property type="match status" value="1"/>
</dbReference>
<keyword evidence="3" id="KW-0338">Growth arrest</keyword>
<comment type="caution">
    <text evidence="9">The sequence shown here is derived from an EMBL/GenBank/DDBJ whole genome shotgun (WGS) entry which is preliminary data.</text>
</comment>
<dbReference type="SMART" id="SM00457">
    <property type="entry name" value="MACPF"/>
    <property type="match status" value="1"/>
</dbReference>
<feature type="non-terminal residue" evidence="9">
    <location>
        <position position="786"/>
    </location>
</feature>
<dbReference type="InterPro" id="IPR033237">
    <property type="entry name" value="BRINP"/>
</dbReference>
<dbReference type="GO" id="GO:0045666">
    <property type="term" value="P:positive regulation of neuron differentiation"/>
    <property type="evidence" value="ECO:0007669"/>
    <property type="project" value="InterPro"/>
</dbReference>
<evidence type="ECO:0000256" key="4">
    <source>
        <dbReference type="ARBA" id="ARBA00023180"/>
    </source>
</evidence>